<evidence type="ECO:0000313" key="6">
    <source>
        <dbReference type="EMBL" id="NOV00234.1"/>
    </source>
</evidence>
<gene>
    <name evidence="6" type="ORF">GC097_09415</name>
</gene>
<evidence type="ECO:0000256" key="3">
    <source>
        <dbReference type="ARBA" id="ARBA00022729"/>
    </source>
</evidence>
<feature type="domain" description="Atrophied bacterial Ig" evidence="5">
    <location>
        <begin position="1303"/>
        <end position="1372"/>
    </location>
</feature>
<feature type="domain" description="Atrophied bacterial Ig" evidence="5">
    <location>
        <begin position="1201"/>
        <end position="1272"/>
    </location>
</feature>
<dbReference type="SUPFAM" id="SSF49452">
    <property type="entry name" value="Starch-binding domain-like"/>
    <property type="match status" value="8"/>
</dbReference>
<proteinExistence type="inferred from homology"/>
<keyword evidence="3 4" id="KW-0732">Signal</keyword>
<feature type="signal peptide" evidence="4">
    <location>
        <begin position="1"/>
        <end position="31"/>
    </location>
</feature>
<dbReference type="Gene3D" id="2.60.40.1120">
    <property type="entry name" value="Carboxypeptidase-like, regulatory domain"/>
    <property type="match status" value="12"/>
</dbReference>
<evidence type="ECO:0000259" key="5">
    <source>
        <dbReference type="Pfam" id="PF20578"/>
    </source>
</evidence>
<evidence type="ECO:0000256" key="2">
    <source>
        <dbReference type="ARBA" id="ARBA00022525"/>
    </source>
</evidence>
<dbReference type="PANTHER" id="PTHR36108">
    <property type="entry name" value="COLOSSIN-B-RELATED"/>
    <property type="match status" value="1"/>
</dbReference>
<dbReference type="InterPro" id="IPR046780">
    <property type="entry name" value="aBig_2"/>
</dbReference>
<feature type="chain" id="PRO_5045775401" description="Atrophied bacterial Ig domain-containing protein" evidence="4">
    <location>
        <begin position="32"/>
        <end position="1886"/>
    </location>
</feature>
<accession>A0ABX1ZJF5</accession>
<feature type="domain" description="Atrophied bacterial Ig" evidence="5">
    <location>
        <begin position="1383"/>
        <end position="1468"/>
    </location>
</feature>
<dbReference type="EMBL" id="WHNZ01000017">
    <property type="protein sequence ID" value="NOV00234.1"/>
    <property type="molecule type" value="Genomic_DNA"/>
</dbReference>
<name>A0ABX1ZJF5_9BACL</name>
<organism evidence="6 7">
    <name type="scientific">Paenibacillus planticolens</name>
    <dbReference type="NCBI Taxonomy" id="2654976"/>
    <lineage>
        <taxon>Bacteria</taxon>
        <taxon>Bacillati</taxon>
        <taxon>Bacillota</taxon>
        <taxon>Bacilli</taxon>
        <taxon>Bacillales</taxon>
        <taxon>Paenibacillaceae</taxon>
        <taxon>Paenibacillus</taxon>
    </lineage>
</organism>
<evidence type="ECO:0000256" key="4">
    <source>
        <dbReference type="SAM" id="SignalP"/>
    </source>
</evidence>
<dbReference type="SUPFAM" id="SSF49464">
    <property type="entry name" value="Carboxypeptidase regulatory domain-like"/>
    <property type="match status" value="4"/>
</dbReference>
<dbReference type="RefSeq" id="WP_171683094.1">
    <property type="nucleotide sequence ID" value="NZ_WHNZ01000017.1"/>
</dbReference>
<dbReference type="Pfam" id="PF20578">
    <property type="entry name" value="aBig_2"/>
    <property type="match status" value="4"/>
</dbReference>
<keyword evidence="2" id="KW-0964">Secreted</keyword>
<comment type="similarity">
    <text evidence="1">Belongs to the serine-aspartate repeat-containing protein (SDr) family.</text>
</comment>
<dbReference type="InterPro" id="IPR013784">
    <property type="entry name" value="Carb-bd-like_fold"/>
</dbReference>
<dbReference type="Pfam" id="PF13620">
    <property type="entry name" value="CarboxypepD_reg"/>
    <property type="match status" value="12"/>
</dbReference>
<evidence type="ECO:0000313" key="7">
    <source>
        <dbReference type="Proteomes" id="UP000618579"/>
    </source>
</evidence>
<protein>
    <recommendedName>
        <fullName evidence="5">Atrophied bacterial Ig domain-containing protein</fullName>
    </recommendedName>
</protein>
<keyword evidence="7" id="KW-1185">Reference proteome</keyword>
<dbReference type="InterPro" id="IPR008969">
    <property type="entry name" value="CarboxyPept-like_regulatory"/>
</dbReference>
<dbReference type="PANTHER" id="PTHR36108:SF13">
    <property type="entry name" value="COLOSSIN-B-RELATED"/>
    <property type="match status" value="1"/>
</dbReference>
<comment type="caution">
    <text evidence="6">The sequence shown here is derived from an EMBL/GenBank/DDBJ whole genome shotgun (WGS) entry which is preliminary data.</text>
</comment>
<evidence type="ECO:0000256" key="1">
    <source>
        <dbReference type="ARBA" id="ARBA00007257"/>
    </source>
</evidence>
<sequence length="1886" mass="203124">MLGAHKQKGQKGFIILLLCFILLMPFFPALAVEAASGGSISGKITDTNQNPLAQASITVFESTYGAYQFVKTVQSNADGNYEVNGLASNTYSLQVRIDGFVADNQSTVLVMGNQQVTKNYALSIAGAVSGSVTDPQGVPVSQATVFVHDSNYSYYDSAYTDSKGNFWLATVPPGLVTVEVTASGYARESVTDVQVRAQETTQGLRFQLQPEVVITGNIKDESGAPISGVYVSGYNEQTQSGFSSQPSDVNGAFRLGNLVPGTYTLSVNARGYAREQRDNIVVTAGTEERKVDFILRKAGSVTGKITNTNGAPIEGVNVMAYDALSNRYQDSAQTDASGTYSLDALPTGSYRLEAYKQGYTRAKRDWVEVNASSANPNADFVLQQGASLSGMVTDELDHPIAGANVYASGDRGGSEYVTTDSSGRFHIAGLSDGIYTLDVTANGYISGRNTRATISEGQDQEGIRIKLAPAAIISGKVTSNSSIPLKNASIMAFDTLTHNGYGQSIMDDGRYMLGMLPEGTYDVTAEADGYLKETISGIHAVIGQEHANVNFNLKPSAIIEGTVTDEQGQPLRDIRVIVKEPEKQMEISSSYTDSSGHFSVSKMPSGTYTVETWSEDYLPDQRENVNVAIGTPVTGLNFALVKGGIIMGAVTDGSGNPLEGVQVSANSEQGFFYKSEMTNSQGIYLLRGLREGSYQLSTWKSGYPSYEKNGIVVDSRGTTAGINFVFSNGGRITGTVTDIYGNPLSDVEIGVFQDHSTTMKSTLTDNKGEYGIDGIPSGTYKVRATKNKYMEQTLSGVDVVAGETKSYVNFQMQMGGTVSGIVRDPSEAPLKAKLTISDGMQWNTATSTDSEGRFKFEGLPAGIYTVSADAIGYFSAWLGNIWVSPDQETAKIVITPIKAATVSGLIHNPFGSASEVQFTISDKQGSVLPKIKSYFSNDSYTLSPLEAGSYMIKAIVQNNGADVIREKAITVLPGQDLGNINLDFGDGSQTGGAIKGTVLANGIAVSNASVFLVNDRDEIMYQTRTGTLGEFHFGDIKDGSYNIRIYAQGYQLIERRDIVVEQGKMIDLQAIILLEDNSADIQAINEDWMLLTEDAIKADNPLLSQVTSNLNLPKKGQNGTDIAWVSSISRYLLPDGTVHRPSYTMGAIDVTLVATLSKGSADSRSKSFEVKVIALDMTDEEAIHLAIQGFNQESIKGNNISLDEIVDHLILPAEGLEHTAIAWRSSHPDVISNQGIVNRPAYTTGNTAVTLTAAVSRGTAAPQDMTLKVVVKRQDMTDAEAVVLTLDGIQQDTIKGGNINLLQITSALNLPQQGIEGTDISWLSSMPVIVQADGTVTRPSFDSEDAAVQLTAIARRGTEQKQKIFQVLVKKKEPTDEEAVNYARNQLNEQSIAGDNSNLSTVIHDLKFAESGSYGTHIVWTSEDLDVIAANGKVTRPAFGGTDRTVKITASISRGEFAVSQDFTIVVRTETDGPFNLTVEDMGGSPLGSAMVLIRNSNKETILSAVTDAQGVLHAALSQGEYEVDVYRAGFQPVEQKVKVVDGQKTFTTVKLTKASLIEGKMTVDRMTLEQIKQQGIDPNDSRNQYVYQFTTRLATHEVSYAINGMGDFVGSGSEGGSNGGGVPRGIDLGDGRKAQLNVFPVPGHPEIEPSVAYLIIPGEVRSLKEFFMVELVLWNSFSSAFSLDNATATLSLPEGLSLAPTATSQSLDIHLGSIPGSLETHATWILRGDLKGEYKVSADFEAQLSVFHVPVTAHFVTDDAIKVYAGDAYRMHITAEKLVQKGLPYLVRFEIENMTDAPIYRLRFQLKEASAEAGYTSAYSGQLEPRLIDELAPYDKAIFDYLLVPLIDGELDLTKSFVTDESSGTPIPVTIDFVDQLENRMERGN</sequence>
<dbReference type="Proteomes" id="UP000618579">
    <property type="component" value="Unassembled WGS sequence"/>
</dbReference>
<feature type="domain" description="Atrophied bacterial Ig" evidence="5">
    <location>
        <begin position="1103"/>
        <end position="1174"/>
    </location>
</feature>
<reference evidence="6 7" key="1">
    <citation type="submission" date="2019-10" db="EMBL/GenBank/DDBJ databases">
        <title>Description of Paenibacillus pedi sp. nov.</title>
        <authorList>
            <person name="Carlier A."/>
            <person name="Qi S."/>
        </authorList>
    </citation>
    <scope>NUCLEOTIDE SEQUENCE [LARGE SCALE GENOMIC DNA]</scope>
    <source>
        <strain evidence="6 7">LMG 31457</strain>
    </source>
</reference>